<name>A0A2N0D5H3_RHISU</name>
<dbReference type="Proteomes" id="UP000232164">
    <property type="component" value="Unassembled WGS sequence"/>
</dbReference>
<evidence type="ECO:0000313" key="2">
    <source>
        <dbReference type="Proteomes" id="UP000232164"/>
    </source>
</evidence>
<protein>
    <submittedName>
        <fullName evidence="1">Uncharacterized protein</fullName>
    </submittedName>
</protein>
<dbReference type="EMBL" id="PIQN01000019">
    <property type="protein sequence ID" value="PKA41351.1"/>
    <property type="molecule type" value="Genomic_DNA"/>
</dbReference>
<evidence type="ECO:0000313" key="1">
    <source>
        <dbReference type="EMBL" id="PKA41351.1"/>
    </source>
</evidence>
<reference evidence="1 2" key="2">
    <citation type="submission" date="2017-12" db="EMBL/GenBank/DDBJ databases">
        <title>Genome sequence of Rhizobium sullae HCNT1 isolated from Sulla coronaria nodules and featuring peculiar denitrification phenotypes.</title>
        <authorList>
            <person name="De Diego-Diaz B."/>
            <person name="Treu L."/>
            <person name="Campanaro S."/>
            <person name="Da Silva Duarte V."/>
            <person name="Basaglia M."/>
            <person name="Favaro L."/>
            <person name="Casella S."/>
            <person name="Squartini A."/>
        </authorList>
    </citation>
    <scope>NUCLEOTIDE SEQUENCE [LARGE SCALE GENOMIC DNA]</scope>
    <source>
        <strain evidence="1 2">HCNT1</strain>
    </source>
</reference>
<feature type="non-terminal residue" evidence="1">
    <location>
        <position position="1"/>
    </location>
</feature>
<reference evidence="1 2" key="1">
    <citation type="submission" date="2017-11" db="EMBL/GenBank/DDBJ databases">
        <authorList>
            <person name="Han C.G."/>
        </authorList>
    </citation>
    <scope>NUCLEOTIDE SEQUENCE [LARGE SCALE GENOMIC DNA]</scope>
    <source>
        <strain evidence="1 2">HCNT1</strain>
    </source>
</reference>
<gene>
    <name evidence="1" type="ORF">CWR43_24400</name>
</gene>
<proteinExistence type="predicted"/>
<organism evidence="1 2">
    <name type="scientific">Rhizobium sullae</name>
    <name type="common">Rhizobium hedysari</name>
    <dbReference type="NCBI Taxonomy" id="50338"/>
    <lineage>
        <taxon>Bacteria</taxon>
        <taxon>Pseudomonadati</taxon>
        <taxon>Pseudomonadota</taxon>
        <taxon>Alphaproteobacteria</taxon>
        <taxon>Hyphomicrobiales</taxon>
        <taxon>Rhizobiaceae</taxon>
        <taxon>Rhizobium/Agrobacterium group</taxon>
        <taxon>Rhizobium</taxon>
    </lineage>
</organism>
<comment type="caution">
    <text evidence="1">The sequence shown here is derived from an EMBL/GenBank/DDBJ whole genome shotgun (WGS) entry which is preliminary data.</text>
</comment>
<sequence>KGELISSSSECDPAEIEACFSRALDVARMQDAKMWELRSAVSLARLWRAQGLRAQACELLMPLLGCLSNSHGTLDLQDAQAVLESCGGSKSST</sequence>
<dbReference type="AlphaFoldDB" id="A0A2N0D5H3"/>
<accession>A0A2N0D5H3</accession>
<dbReference type="RefSeq" id="WP_157814376.1">
    <property type="nucleotide sequence ID" value="NZ_PIQN01000019.1"/>
</dbReference>